<dbReference type="InterPro" id="IPR036890">
    <property type="entry name" value="HATPase_C_sf"/>
</dbReference>
<evidence type="ECO:0000259" key="15">
    <source>
        <dbReference type="PROSITE" id="PS50851"/>
    </source>
</evidence>
<dbReference type="SUPFAM" id="SSF55874">
    <property type="entry name" value="ATPase domain of HSP90 chaperone/DNA topoisomerase II/histidine kinase"/>
    <property type="match status" value="1"/>
</dbReference>
<evidence type="ECO:0000256" key="13">
    <source>
        <dbReference type="SAM" id="MobiDB-lite"/>
    </source>
</evidence>
<dbReference type="RefSeq" id="WP_378167285.1">
    <property type="nucleotide sequence ID" value="NZ_JBHSBU010000001.1"/>
</dbReference>
<name>A0ABV8MUG7_9NEIS</name>
<comment type="caution">
    <text evidence="17">The sequence shown here is derived from an EMBL/GenBank/DDBJ whole genome shotgun (WGS) entry which is preliminary data.</text>
</comment>
<keyword evidence="5 12" id="KW-0597">Phosphoprotein</keyword>
<dbReference type="Gene3D" id="2.30.30.40">
    <property type="entry name" value="SH3 Domains"/>
    <property type="match status" value="1"/>
</dbReference>
<dbReference type="SMART" id="SM01231">
    <property type="entry name" value="H-kinase_dim"/>
    <property type="match status" value="1"/>
</dbReference>
<dbReference type="SMART" id="SM00387">
    <property type="entry name" value="HATPase_c"/>
    <property type="match status" value="1"/>
</dbReference>
<protein>
    <recommendedName>
        <fullName evidence="3">Chemotaxis protein CheA</fullName>
        <ecNumber evidence="2">2.7.13.3</ecNumber>
    </recommendedName>
</protein>
<dbReference type="SUPFAM" id="SSF47384">
    <property type="entry name" value="Homodimeric domain of signal transducing histidine kinase"/>
    <property type="match status" value="1"/>
</dbReference>
<dbReference type="InterPro" id="IPR002545">
    <property type="entry name" value="CheW-lke_dom"/>
</dbReference>
<dbReference type="EC" id="2.7.13.3" evidence="2"/>
<evidence type="ECO:0000313" key="17">
    <source>
        <dbReference type="EMBL" id="MFC4161394.1"/>
    </source>
</evidence>
<evidence type="ECO:0000256" key="9">
    <source>
        <dbReference type="ARBA" id="ARBA00022840"/>
    </source>
</evidence>
<evidence type="ECO:0000256" key="4">
    <source>
        <dbReference type="ARBA" id="ARBA00022500"/>
    </source>
</evidence>
<keyword evidence="10" id="KW-0902">Two-component regulatory system</keyword>
<dbReference type="InterPro" id="IPR036097">
    <property type="entry name" value="HisK_dim/P_sf"/>
</dbReference>
<evidence type="ECO:0000256" key="2">
    <source>
        <dbReference type="ARBA" id="ARBA00012438"/>
    </source>
</evidence>
<dbReference type="Proteomes" id="UP001595791">
    <property type="component" value="Unassembled WGS sequence"/>
</dbReference>
<evidence type="ECO:0000256" key="12">
    <source>
        <dbReference type="PROSITE-ProRule" id="PRU00110"/>
    </source>
</evidence>
<dbReference type="SMART" id="SM00073">
    <property type="entry name" value="HPT"/>
    <property type="match status" value="1"/>
</dbReference>
<keyword evidence="7" id="KW-0547">Nucleotide-binding</keyword>
<dbReference type="InterPro" id="IPR037006">
    <property type="entry name" value="CheA-like_homodim_sf"/>
</dbReference>
<keyword evidence="8" id="KW-0418">Kinase</keyword>
<evidence type="ECO:0000256" key="7">
    <source>
        <dbReference type="ARBA" id="ARBA00022741"/>
    </source>
</evidence>
<evidence type="ECO:0000256" key="5">
    <source>
        <dbReference type="ARBA" id="ARBA00022553"/>
    </source>
</evidence>
<dbReference type="Gene3D" id="1.10.287.560">
    <property type="entry name" value="Histidine kinase CheA-like, homodimeric domain"/>
    <property type="match status" value="1"/>
</dbReference>
<evidence type="ECO:0000256" key="10">
    <source>
        <dbReference type="ARBA" id="ARBA00023012"/>
    </source>
</evidence>
<dbReference type="InterPro" id="IPR036641">
    <property type="entry name" value="HPT_dom_sf"/>
</dbReference>
<dbReference type="Pfam" id="PF02895">
    <property type="entry name" value="H-kinase_dim"/>
    <property type="match status" value="1"/>
</dbReference>
<dbReference type="SMART" id="SM00260">
    <property type="entry name" value="CheW"/>
    <property type="match status" value="1"/>
</dbReference>
<sequence length="689" mass="74775">MEKDLSQFHPLFFDEAEEHLANLEALLIGLDLAHPDTESLNAIFRAAHSIKGAAGIFGFLDISELTHILESLLDRVRKHTLTLNTGMVDLFLRARDVLGAMVAQHRDGAIADPLALSEVLTALLRLQQEHDTPAKPHEAQVRWEIRFDLRPQDEVGPLLDLLNQHGQLIGCHQDGNPHGERHLRTELLGPDNLRPLTEALAFLLPPSRTHLYRLPASAPVYQETPQWGLFDHLHPAAPAPAESEGSTYGFFEPLAQHAPAPPSPPPAPAIDQVADGTEPSGPEPAPRSRAESGTIRVDVNKVDLLLNLVGELVITQSMLAQSAGLLDPLVHNRLHGGIEQLQRNTRELQEAVMAIRMIPISSVFNRFPRVVRDLAAKLGKQVELRMLGEQTELDKSFVEKLVDPLTHLVRNSLDHGIESPMQRRAQGKPEQGLLTLCAFHRGGNVVIEVRDDGAGLSRERILAKARANGLPVSDTLPDQEVWQLIFEPGFSTAETVTDISGRGVGMDVVRRNIQAMGGDVGIASHQGIGTTMQIQLPLTLAILDGMLVAVGGETYILPLNSILESLQPNTSQTRSVAGRGRVVQVRAEYLPLLSLAEVVGTTARSSDPTTGIVVIIEAAGQRLALWVDELLGQQQVVVKNLEANYRRVVGLSGATILGDGRVALIIDVAALGRLRSATLSEPIAQVVAA</sequence>
<dbReference type="PROSITE" id="PS50894">
    <property type="entry name" value="HPT"/>
    <property type="match status" value="1"/>
</dbReference>
<comment type="function">
    <text evidence="11">Involved in the transmission of sensory signals from the chemoreceptors to the flagellar motors. CheA is autophosphorylated; it can transfer its phosphate group to either CheB or CheY.</text>
</comment>
<comment type="catalytic activity">
    <reaction evidence="1">
        <text>ATP + protein L-histidine = ADP + protein N-phospho-L-histidine.</text>
        <dbReference type="EC" id="2.7.13.3"/>
    </reaction>
</comment>
<feature type="domain" description="Histidine kinase" evidence="14">
    <location>
        <begin position="332"/>
        <end position="540"/>
    </location>
</feature>
<dbReference type="InterPro" id="IPR036061">
    <property type="entry name" value="CheW-like_dom_sf"/>
</dbReference>
<accession>A0ABV8MUG7</accession>
<organism evidence="17 18">
    <name type="scientific">Chitinimonas lacunae</name>
    <dbReference type="NCBI Taxonomy" id="1963018"/>
    <lineage>
        <taxon>Bacteria</taxon>
        <taxon>Pseudomonadati</taxon>
        <taxon>Pseudomonadota</taxon>
        <taxon>Betaproteobacteria</taxon>
        <taxon>Neisseriales</taxon>
        <taxon>Chitinibacteraceae</taxon>
        <taxon>Chitinimonas</taxon>
    </lineage>
</organism>
<feature type="domain" description="HPt" evidence="16">
    <location>
        <begin position="1"/>
        <end position="105"/>
    </location>
</feature>
<dbReference type="InterPro" id="IPR003594">
    <property type="entry name" value="HATPase_dom"/>
</dbReference>
<keyword evidence="18" id="KW-1185">Reference proteome</keyword>
<reference evidence="18" key="1">
    <citation type="journal article" date="2019" name="Int. J. Syst. Evol. Microbiol.">
        <title>The Global Catalogue of Microorganisms (GCM) 10K type strain sequencing project: providing services to taxonomists for standard genome sequencing and annotation.</title>
        <authorList>
            <consortium name="The Broad Institute Genomics Platform"/>
            <consortium name="The Broad Institute Genome Sequencing Center for Infectious Disease"/>
            <person name="Wu L."/>
            <person name="Ma J."/>
        </authorList>
    </citation>
    <scope>NUCLEOTIDE SEQUENCE [LARGE SCALE GENOMIC DNA]</scope>
    <source>
        <strain evidence="18">LMG 29894</strain>
    </source>
</reference>
<evidence type="ECO:0000313" key="18">
    <source>
        <dbReference type="Proteomes" id="UP001595791"/>
    </source>
</evidence>
<keyword evidence="6" id="KW-0808">Transferase</keyword>
<dbReference type="Pfam" id="PF01584">
    <property type="entry name" value="CheW"/>
    <property type="match status" value="1"/>
</dbReference>
<proteinExistence type="predicted"/>
<evidence type="ECO:0000256" key="8">
    <source>
        <dbReference type="ARBA" id="ARBA00022777"/>
    </source>
</evidence>
<dbReference type="InterPro" id="IPR004358">
    <property type="entry name" value="Sig_transdc_His_kin-like_C"/>
</dbReference>
<evidence type="ECO:0000259" key="14">
    <source>
        <dbReference type="PROSITE" id="PS50109"/>
    </source>
</evidence>
<evidence type="ECO:0000256" key="6">
    <source>
        <dbReference type="ARBA" id="ARBA00022679"/>
    </source>
</evidence>
<feature type="modified residue" description="Phosphohistidine" evidence="12">
    <location>
        <position position="48"/>
    </location>
</feature>
<dbReference type="Gene3D" id="1.20.120.160">
    <property type="entry name" value="HPT domain"/>
    <property type="match status" value="1"/>
</dbReference>
<dbReference type="CDD" id="cd16916">
    <property type="entry name" value="HATPase_CheA-like"/>
    <property type="match status" value="1"/>
</dbReference>
<keyword evidence="9" id="KW-0067">ATP-binding</keyword>
<gene>
    <name evidence="17" type="ORF">ACFOW7_18825</name>
</gene>
<keyword evidence="4" id="KW-0145">Chemotaxis</keyword>
<dbReference type="PANTHER" id="PTHR43395">
    <property type="entry name" value="SENSOR HISTIDINE KINASE CHEA"/>
    <property type="match status" value="1"/>
</dbReference>
<dbReference type="Pfam" id="PF02518">
    <property type="entry name" value="HATPase_c"/>
    <property type="match status" value="1"/>
</dbReference>
<dbReference type="InterPro" id="IPR004105">
    <property type="entry name" value="CheA-like_dim"/>
</dbReference>
<evidence type="ECO:0000256" key="3">
    <source>
        <dbReference type="ARBA" id="ARBA00021495"/>
    </source>
</evidence>
<evidence type="ECO:0000259" key="16">
    <source>
        <dbReference type="PROSITE" id="PS50894"/>
    </source>
</evidence>
<evidence type="ECO:0000256" key="1">
    <source>
        <dbReference type="ARBA" id="ARBA00000085"/>
    </source>
</evidence>
<dbReference type="SUPFAM" id="SSF47226">
    <property type="entry name" value="Histidine-containing phosphotransfer domain, HPT domain"/>
    <property type="match status" value="1"/>
</dbReference>
<dbReference type="InterPro" id="IPR051315">
    <property type="entry name" value="Bact_Chemotaxis_CheA"/>
</dbReference>
<dbReference type="PRINTS" id="PR00344">
    <property type="entry name" value="BCTRLSENSOR"/>
</dbReference>
<feature type="domain" description="CheW-like" evidence="15">
    <location>
        <begin position="542"/>
        <end position="677"/>
    </location>
</feature>
<feature type="compositionally biased region" description="Pro residues" evidence="13">
    <location>
        <begin position="259"/>
        <end position="268"/>
    </location>
</feature>
<feature type="region of interest" description="Disordered" evidence="13">
    <location>
        <begin position="253"/>
        <end position="292"/>
    </location>
</feature>
<dbReference type="CDD" id="cd00731">
    <property type="entry name" value="CheA_reg"/>
    <property type="match status" value="1"/>
</dbReference>
<dbReference type="PANTHER" id="PTHR43395:SF10">
    <property type="entry name" value="CHEMOTAXIS PROTEIN CHEA"/>
    <property type="match status" value="1"/>
</dbReference>
<dbReference type="InterPro" id="IPR005467">
    <property type="entry name" value="His_kinase_dom"/>
</dbReference>
<evidence type="ECO:0000256" key="11">
    <source>
        <dbReference type="ARBA" id="ARBA00035100"/>
    </source>
</evidence>
<dbReference type="CDD" id="cd00088">
    <property type="entry name" value="HPT"/>
    <property type="match status" value="1"/>
</dbReference>
<dbReference type="Pfam" id="PF01627">
    <property type="entry name" value="Hpt"/>
    <property type="match status" value="1"/>
</dbReference>
<dbReference type="InterPro" id="IPR008207">
    <property type="entry name" value="Sig_transdc_His_kin_Hpt_dom"/>
</dbReference>
<dbReference type="SUPFAM" id="SSF50341">
    <property type="entry name" value="CheW-like"/>
    <property type="match status" value="1"/>
</dbReference>
<dbReference type="EMBL" id="JBHSBU010000001">
    <property type="protein sequence ID" value="MFC4161394.1"/>
    <property type="molecule type" value="Genomic_DNA"/>
</dbReference>
<dbReference type="Gene3D" id="3.30.565.10">
    <property type="entry name" value="Histidine kinase-like ATPase, C-terminal domain"/>
    <property type="match status" value="1"/>
</dbReference>
<dbReference type="PROSITE" id="PS50109">
    <property type="entry name" value="HIS_KIN"/>
    <property type="match status" value="1"/>
</dbReference>
<dbReference type="PROSITE" id="PS50851">
    <property type="entry name" value="CHEW"/>
    <property type="match status" value="1"/>
</dbReference>